<dbReference type="SUPFAM" id="SSF51445">
    <property type="entry name" value="(Trans)glycosidases"/>
    <property type="match status" value="1"/>
</dbReference>
<feature type="non-terminal residue" evidence="1">
    <location>
        <position position="1"/>
    </location>
</feature>
<comment type="caution">
    <text evidence="1">The sequence shown here is derived from an EMBL/GenBank/DDBJ whole genome shotgun (WGS) entry which is preliminary data.</text>
</comment>
<dbReference type="Gene3D" id="3.20.20.80">
    <property type="entry name" value="Glycosidases"/>
    <property type="match status" value="1"/>
</dbReference>
<dbReference type="EMBL" id="CAJOBH010113464">
    <property type="protein sequence ID" value="CAF4673604.1"/>
    <property type="molecule type" value="Genomic_DNA"/>
</dbReference>
<feature type="non-terminal residue" evidence="1">
    <location>
        <position position="63"/>
    </location>
</feature>
<accession>A0A8S2ZWY1</accession>
<protein>
    <submittedName>
        <fullName evidence="1">Uncharacterized protein</fullName>
    </submittedName>
</protein>
<evidence type="ECO:0000313" key="1">
    <source>
        <dbReference type="EMBL" id="CAF4673604.1"/>
    </source>
</evidence>
<dbReference type="AlphaFoldDB" id="A0A8S2ZWY1"/>
<evidence type="ECO:0000313" key="2">
    <source>
        <dbReference type="Proteomes" id="UP000681967"/>
    </source>
</evidence>
<proteinExistence type="predicted"/>
<organism evidence="1 2">
    <name type="scientific">Rotaria magnacalcarata</name>
    <dbReference type="NCBI Taxonomy" id="392030"/>
    <lineage>
        <taxon>Eukaryota</taxon>
        <taxon>Metazoa</taxon>
        <taxon>Spiralia</taxon>
        <taxon>Gnathifera</taxon>
        <taxon>Rotifera</taxon>
        <taxon>Eurotatoria</taxon>
        <taxon>Bdelloidea</taxon>
        <taxon>Philodinida</taxon>
        <taxon>Philodinidae</taxon>
        <taxon>Rotaria</taxon>
    </lineage>
</organism>
<gene>
    <name evidence="1" type="ORF">BYL167_LOCUS43067</name>
</gene>
<dbReference type="InterPro" id="IPR017853">
    <property type="entry name" value="GH"/>
</dbReference>
<name>A0A8S2ZWY1_9BILA</name>
<reference evidence="1" key="1">
    <citation type="submission" date="2021-02" db="EMBL/GenBank/DDBJ databases">
        <authorList>
            <person name="Nowell W R."/>
        </authorList>
    </citation>
    <scope>NUCLEOTIDE SEQUENCE</scope>
</reference>
<sequence length="63" mass="7139">LLLAFRYELINEPWAGNYIADPLLLLPGIAGATNLQPFYDRLAKAIRSVDEDTLIFYEPVTWG</sequence>
<dbReference type="Proteomes" id="UP000681967">
    <property type="component" value="Unassembled WGS sequence"/>
</dbReference>